<gene>
    <name evidence="4" type="primary">LOC100348178</name>
</gene>
<evidence type="ECO:0000313" key="4">
    <source>
        <dbReference type="Ensembl" id="ENSOCUP00000020240.2"/>
    </source>
</evidence>
<protein>
    <recommendedName>
        <fullName evidence="3">MAGE domain-containing protein</fullName>
    </recommendedName>
</protein>
<dbReference type="EMBL" id="AAGW02040799">
    <property type="status" value="NOT_ANNOTATED_CDS"/>
    <property type="molecule type" value="Genomic_DNA"/>
</dbReference>
<dbReference type="RefSeq" id="XP_069922486.1">
    <property type="nucleotide sequence ID" value="XM_070066385.1"/>
</dbReference>
<dbReference type="InterPro" id="IPR002190">
    <property type="entry name" value="MHD_dom"/>
</dbReference>
<dbReference type="PROSITE" id="PS50838">
    <property type="entry name" value="MAGE"/>
    <property type="match status" value="1"/>
</dbReference>
<dbReference type="Proteomes" id="UP000001811">
    <property type="component" value="Chromosome X"/>
</dbReference>
<dbReference type="GO" id="GO:0000122">
    <property type="term" value="P:negative regulation of transcription by RNA polymerase II"/>
    <property type="evidence" value="ECO:0007669"/>
    <property type="project" value="TreeGrafter"/>
</dbReference>
<sequence length="333" mass="37494">MPRGQKSKLRARKKRQQTRSVAQGAKAAHAVGEEEEESPSSSPVREGTPPSSPRSCAAQGGLRGRASSSPEAGSSDASSDVDEGYRAGSSQVSLRDPLNRKASMLVQFIMEKYKKREPIVQADMLKVVKRKYKKHFPEILRRTSERVELIFGLELEEVDPISRSYVLINKLSLSSEDEVSGERVLPKTGLVMTLLAVIFMKGNRATEAEMWEFLNALGIYAGRRHSIFGEPRKLITEDLVQENYLEYRQVRFRSPPVYEFVWGPRAHAETTKMKVLEVLAKINDTVPRCYPDLYEEALRDEQERAELQAVARASTVARSRVGSRAKSRRSSHT</sequence>
<feature type="compositionally biased region" description="Basic residues" evidence="2">
    <location>
        <begin position="1"/>
        <end position="17"/>
    </location>
</feature>
<organism evidence="4 5">
    <name type="scientific">Oryctolagus cuniculus</name>
    <name type="common">Rabbit</name>
    <dbReference type="NCBI Taxonomy" id="9986"/>
    <lineage>
        <taxon>Eukaryota</taxon>
        <taxon>Metazoa</taxon>
        <taxon>Chordata</taxon>
        <taxon>Craniata</taxon>
        <taxon>Vertebrata</taxon>
        <taxon>Euteleostomi</taxon>
        <taxon>Mammalia</taxon>
        <taxon>Eutheria</taxon>
        <taxon>Euarchontoglires</taxon>
        <taxon>Glires</taxon>
        <taxon>Lagomorpha</taxon>
        <taxon>Leporidae</taxon>
        <taxon>Oryctolagus</taxon>
    </lineage>
</organism>
<dbReference type="Ensembl" id="ENSOCUT00000023740.2">
    <property type="protein sequence ID" value="ENSOCUP00000020240.2"/>
    <property type="gene ID" value="ENSOCUG00000027612.2"/>
</dbReference>
<feature type="region of interest" description="Disordered" evidence="2">
    <location>
        <begin position="1"/>
        <end position="93"/>
    </location>
</feature>
<reference evidence="4" key="2">
    <citation type="submission" date="2025-08" db="UniProtKB">
        <authorList>
            <consortium name="Ensembl"/>
        </authorList>
    </citation>
    <scope>IDENTIFICATION</scope>
    <source>
        <strain evidence="4">Thorbecke</strain>
    </source>
</reference>
<evidence type="ECO:0000256" key="2">
    <source>
        <dbReference type="SAM" id="MobiDB-lite"/>
    </source>
</evidence>
<dbReference type="Pfam" id="PF01454">
    <property type="entry name" value="MAGE"/>
    <property type="match status" value="1"/>
</dbReference>
<dbReference type="SMR" id="G1TT70"/>
<dbReference type="SMART" id="SM01373">
    <property type="entry name" value="MAGE"/>
    <property type="match status" value="1"/>
</dbReference>
<dbReference type="FunFam" id="1.10.10.1210:FF:000001">
    <property type="entry name" value="melanoma-associated antigen D1"/>
    <property type="match status" value="1"/>
</dbReference>
<evidence type="ECO:0000259" key="3">
    <source>
        <dbReference type="PROSITE" id="PS50838"/>
    </source>
</evidence>
<proteinExistence type="predicted"/>
<dbReference type="InParanoid" id="G1TT70"/>
<name>G1TT70_RABIT</name>
<dbReference type="HOGENOM" id="CLU_039582_1_0_1"/>
<dbReference type="GeneTree" id="ENSGT00940000159951"/>
<evidence type="ECO:0000313" key="5">
    <source>
        <dbReference type="Proteomes" id="UP000001811"/>
    </source>
</evidence>
<dbReference type="KEGG" id="ocu:103345006"/>
<dbReference type="GO" id="GO:0005634">
    <property type="term" value="C:nucleus"/>
    <property type="evidence" value="ECO:0007669"/>
    <property type="project" value="TreeGrafter"/>
</dbReference>
<dbReference type="SMART" id="SM01392">
    <property type="entry name" value="MAGE_N"/>
    <property type="match status" value="1"/>
</dbReference>
<feature type="domain" description="MAGE" evidence="3">
    <location>
        <begin position="98"/>
        <end position="297"/>
    </location>
</feature>
<dbReference type="Pfam" id="PF12440">
    <property type="entry name" value="MAGE_N"/>
    <property type="match status" value="1"/>
</dbReference>
<dbReference type="GeneID" id="100348178"/>
<accession>G1TT70</accession>
<dbReference type="InterPro" id="IPR021072">
    <property type="entry name" value="MAGE_N"/>
</dbReference>
<evidence type="ECO:0000256" key="1">
    <source>
        <dbReference type="ARBA" id="ARBA00084104"/>
    </source>
</evidence>
<dbReference type="InterPro" id="IPR041899">
    <property type="entry name" value="MAGE_WH2"/>
</dbReference>
<dbReference type="eggNOG" id="KOG4562">
    <property type="taxonomic scope" value="Eukaryota"/>
</dbReference>
<dbReference type="PaxDb" id="9986-ENSOCUP00000020240"/>
<dbReference type="PANTHER" id="PTHR11736">
    <property type="entry name" value="MELANOMA-ASSOCIATED ANTIGEN MAGE ANTIGEN"/>
    <property type="match status" value="1"/>
</dbReference>
<dbReference type="OMA" id="QKAIIFK"/>
<keyword evidence="5" id="KW-1185">Reference proteome</keyword>
<dbReference type="InterPro" id="IPR037445">
    <property type="entry name" value="MAGE"/>
</dbReference>
<dbReference type="PANTHER" id="PTHR11736:SF67">
    <property type="entry name" value="MELANOMA-ASSOCIATED ANTIGEN B6B"/>
    <property type="match status" value="1"/>
</dbReference>
<feature type="compositionally biased region" description="Low complexity" evidence="2">
    <location>
        <begin position="66"/>
        <end position="78"/>
    </location>
</feature>
<dbReference type="Gene3D" id="1.10.10.1210">
    <property type="entry name" value="MAGE homology domain, winged helix WH2 motif"/>
    <property type="match status" value="1"/>
</dbReference>
<dbReference type="KEGG" id="ocu:100348178"/>
<dbReference type="Bgee" id="ENSOCUG00000027612">
    <property type="expression patterns" value="Expressed in testis and 1 other cell type or tissue"/>
</dbReference>
<dbReference type="FunCoup" id="G1TT70">
    <property type="interactions" value="123"/>
</dbReference>
<feature type="region of interest" description="Disordered" evidence="2">
    <location>
        <begin position="313"/>
        <end position="333"/>
    </location>
</feature>
<dbReference type="OrthoDB" id="205198at2759"/>
<reference evidence="4" key="3">
    <citation type="submission" date="2025-09" db="UniProtKB">
        <authorList>
            <consortium name="Ensembl"/>
        </authorList>
    </citation>
    <scope>IDENTIFICATION</scope>
    <source>
        <strain evidence="4">Thorbecke</strain>
    </source>
</reference>
<dbReference type="STRING" id="9986.ENSOCUP00000020240"/>
<dbReference type="InterPro" id="IPR041898">
    <property type="entry name" value="MAGE_WH1"/>
</dbReference>
<feature type="compositionally biased region" description="Basic residues" evidence="2">
    <location>
        <begin position="321"/>
        <end position="333"/>
    </location>
</feature>
<dbReference type="FunFam" id="1.10.10.1200:FF:000007">
    <property type="entry name" value="Melanoma-associated antigen C2"/>
    <property type="match status" value="1"/>
</dbReference>
<dbReference type="AlphaFoldDB" id="G1TT70"/>
<dbReference type="Gene3D" id="1.10.10.1200">
    <property type="entry name" value="MAGE homology domain, winged helix WH1 motif"/>
    <property type="match status" value="1"/>
</dbReference>
<reference evidence="4 5" key="1">
    <citation type="journal article" date="2011" name="Nature">
        <title>A high-resolution map of human evolutionary constraint using 29 mammals.</title>
        <authorList>
            <person name="Lindblad-Toh K."/>
            <person name="Garber M."/>
            <person name="Zuk O."/>
            <person name="Lin M.F."/>
            <person name="Parker B.J."/>
            <person name="Washietl S."/>
            <person name="Kheradpour P."/>
            <person name="Ernst J."/>
            <person name="Jordan G."/>
            <person name="Mauceli E."/>
            <person name="Ward L.D."/>
            <person name="Lowe C.B."/>
            <person name="Holloway A.K."/>
            <person name="Clamp M."/>
            <person name="Gnerre S."/>
            <person name="Alfoldi J."/>
            <person name="Beal K."/>
            <person name="Chang J."/>
            <person name="Clawson H."/>
            <person name="Cuff J."/>
            <person name="Di Palma F."/>
            <person name="Fitzgerald S."/>
            <person name="Flicek P."/>
            <person name="Guttman M."/>
            <person name="Hubisz M.J."/>
            <person name="Jaffe D.B."/>
            <person name="Jungreis I."/>
            <person name="Kent W.J."/>
            <person name="Kostka D."/>
            <person name="Lara M."/>
            <person name="Martins A.L."/>
            <person name="Massingham T."/>
            <person name="Moltke I."/>
            <person name="Raney B.J."/>
            <person name="Rasmussen M.D."/>
            <person name="Robinson J."/>
            <person name="Stark A."/>
            <person name="Vilella A.J."/>
            <person name="Wen J."/>
            <person name="Xie X."/>
            <person name="Zody M.C."/>
            <person name="Baldwin J."/>
            <person name="Bloom T."/>
            <person name="Chin C.W."/>
            <person name="Heiman D."/>
            <person name="Nicol R."/>
            <person name="Nusbaum C."/>
            <person name="Young S."/>
            <person name="Wilkinson J."/>
            <person name="Worley K.C."/>
            <person name="Kovar C.L."/>
            <person name="Muzny D.M."/>
            <person name="Gibbs R.A."/>
            <person name="Cree A."/>
            <person name="Dihn H.H."/>
            <person name="Fowler G."/>
            <person name="Jhangiani S."/>
            <person name="Joshi V."/>
            <person name="Lee S."/>
            <person name="Lewis L.R."/>
            <person name="Nazareth L.V."/>
            <person name="Okwuonu G."/>
            <person name="Santibanez J."/>
            <person name="Warren W.C."/>
            <person name="Mardis E.R."/>
            <person name="Weinstock G.M."/>
            <person name="Wilson R.K."/>
            <person name="Delehaunty K."/>
            <person name="Dooling D."/>
            <person name="Fronik C."/>
            <person name="Fulton L."/>
            <person name="Fulton B."/>
            <person name="Graves T."/>
            <person name="Minx P."/>
            <person name="Sodergren E."/>
            <person name="Birney E."/>
            <person name="Margulies E.H."/>
            <person name="Herrero J."/>
            <person name="Green E.D."/>
            <person name="Haussler D."/>
            <person name="Siepel A."/>
            <person name="Goldman N."/>
            <person name="Pollard K.S."/>
            <person name="Pedersen J.S."/>
            <person name="Lander E.S."/>
            <person name="Kellis M."/>
        </authorList>
    </citation>
    <scope>NUCLEOTIDE SEQUENCE [LARGE SCALE GENOMIC DNA]</scope>
    <source>
        <strain evidence="4 5">Thorbecke inbred</strain>
    </source>
</reference>
<keyword evidence="1" id="KW-0825">Tumor antigen</keyword>